<evidence type="ECO:0000256" key="4">
    <source>
        <dbReference type="ARBA" id="ARBA00022989"/>
    </source>
</evidence>
<dbReference type="EMBL" id="CP042433">
    <property type="protein sequence ID" value="QEC57777.1"/>
    <property type="molecule type" value="Genomic_DNA"/>
</dbReference>
<name>A0A5B8UM81_9BACT</name>
<accession>A0A5B8UM81</accession>
<feature type="transmembrane region" description="Helical" evidence="6">
    <location>
        <begin position="271"/>
        <end position="292"/>
    </location>
</feature>
<feature type="transmembrane region" description="Helical" evidence="6">
    <location>
        <begin position="646"/>
        <end position="662"/>
    </location>
</feature>
<dbReference type="InterPro" id="IPR050545">
    <property type="entry name" value="Mycobact_MmpL"/>
</dbReference>
<dbReference type="InterPro" id="IPR000731">
    <property type="entry name" value="SSD"/>
</dbReference>
<evidence type="ECO:0000256" key="6">
    <source>
        <dbReference type="SAM" id="Phobius"/>
    </source>
</evidence>
<proteinExistence type="predicted"/>
<gene>
    <name evidence="8" type="ORF">FSB75_18325</name>
</gene>
<keyword evidence="2" id="KW-1003">Cell membrane</keyword>
<dbReference type="KEGG" id="fgg:FSB75_18325"/>
<dbReference type="Pfam" id="PF03176">
    <property type="entry name" value="MMPL"/>
    <property type="match status" value="2"/>
</dbReference>
<comment type="subcellular location">
    <subcellularLocation>
        <location evidence="1">Cell membrane</location>
        <topology evidence="1">Multi-pass membrane protein</topology>
    </subcellularLocation>
</comment>
<evidence type="ECO:0000256" key="1">
    <source>
        <dbReference type="ARBA" id="ARBA00004651"/>
    </source>
</evidence>
<dbReference type="InterPro" id="IPR004869">
    <property type="entry name" value="MMPL_dom"/>
</dbReference>
<evidence type="ECO:0000259" key="7">
    <source>
        <dbReference type="PROSITE" id="PS50156"/>
    </source>
</evidence>
<organism evidence="8 9">
    <name type="scientific">Flavisolibacter ginsenosidimutans</name>
    <dbReference type="NCBI Taxonomy" id="661481"/>
    <lineage>
        <taxon>Bacteria</taxon>
        <taxon>Pseudomonadati</taxon>
        <taxon>Bacteroidota</taxon>
        <taxon>Chitinophagia</taxon>
        <taxon>Chitinophagales</taxon>
        <taxon>Chitinophagaceae</taxon>
        <taxon>Flavisolibacter</taxon>
    </lineage>
</organism>
<evidence type="ECO:0000313" key="9">
    <source>
        <dbReference type="Proteomes" id="UP000321204"/>
    </source>
</evidence>
<feature type="transmembrane region" description="Helical" evidence="6">
    <location>
        <begin position="219"/>
        <end position="238"/>
    </location>
</feature>
<evidence type="ECO:0000256" key="3">
    <source>
        <dbReference type="ARBA" id="ARBA00022692"/>
    </source>
</evidence>
<feature type="transmembrane region" description="Helical" evidence="6">
    <location>
        <begin position="738"/>
        <end position="764"/>
    </location>
</feature>
<sequence length="802" mass="88992">MWKSIALLILRFKYLLFLLLLALTAFFGWQAKDVKLGYEFAKAVPVDNPKYLAYERFKKVFGENGGLMVIGVQTPRFFDSAFFNDYVRLQKSLKKIHGIEGILSVPAAVNLVRADSAEKLQALPVFKDTVLTQAQLDSGKTIFLNLPFYRGLLYDKAAKTWLMAVTTNNALFNTPARKAVIDSVLGLTNAFEAKQKVDLRMSGLPLIRTIMTDKIKNEMRYFLVGSILLSALILLAFFRSFSAMLLSLAVVGIGVIWSVGFLQLMGYKLSILTALIPPLIVVIGIPNCIYFLNKFHTSFRETGDKQTALIEMISKMGVVTLFCNITAAIGFAVFGLTKSAILKEFGVVAGVNVFALFFISLFFIPAVLSLLPAPKAVHMKYLNNPRLQRWLDRLEYWALNHRRTIFIATAVVLAVSVAGMLRLKSLAYVVDDVPKQDKVYRDLKFFEDNFGGVLPLEIVIDAKKQRRIVSLPTFVKMDSLVQYLSSRSYMGKALTLTEGLKFAKQAFFEGDSTFYALPGENDLLALKSYLSQKDDSTASTENVQGKGFAKLVSSFMDKDRQRARISVTMKDVGSEQLPAILDSVQTRAEEIFNRDSVEALSANADTKAEHKNDTLWGKRKYNIELTGGSVTALEGSRFIISGLKESILWAFLLITACMIYLFRSFRILLCSLIPNLIPLVITAGVMGWTGVPLKPSTVLVFSVALGIAIDITIRFLVNYKQQLKGNNGDVKKTVIETIHSTGLSILYTSIVLTAGFVIFCFSAFGGTEALGWLTSLTLVTATVANLVFLPALLLTVFRKKGQ</sequence>
<dbReference type="PROSITE" id="PS50156">
    <property type="entry name" value="SSD"/>
    <property type="match status" value="2"/>
</dbReference>
<dbReference type="PANTHER" id="PTHR33406">
    <property type="entry name" value="MEMBRANE PROTEIN MJ1562-RELATED"/>
    <property type="match status" value="1"/>
</dbReference>
<dbReference type="Proteomes" id="UP000321204">
    <property type="component" value="Chromosome"/>
</dbReference>
<feature type="transmembrane region" description="Helical" evidence="6">
    <location>
        <begin position="347"/>
        <end position="371"/>
    </location>
</feature>
<keyword evidence="4 6" id="KW-1133">Transmembrane helix</keyword>
<dbReference type="SUPFAM" id="SSF82866">
    <property type="entry name" value="Multidrug efflux transporter AcrB transmembrane domain"/>
    <property type="match status" value="2"/>
</dbReference>
<dbReference type="Gene3D" id="1.20.1640.10">
    <property type="entry name" value="Multidrug efflux transporter AcrB transmembrane domain"/>
    <property type="match status" value="2"/>
</dbReference>
<feature type="transmembrane region" description="Helical" evidence="6">
    <location>
        <begin position="770"/>
        <end position="797"/>
    </location>
</feature>
<keyword evidence="9" id="KW-1185">Reference proteome</keyword>
<feature type="domain" description="SSD" evidence="7">
    <location>
        <begin position="669"/>
        <end position="795"/>
    </location>
</feature>
<feature type="transmembrane region" description="Helical" evidence="6">
    <location>
        <begin position="313"/>
        <end position="335"/>
    </location>
</feature>
<feature type="transmembrane region" description="Helical" evidence="6">
    <location>
        <begin position="697"/>
        <end position="717"/>
    </location>
</feature>
<keyword evidence="3 6" id="KW-0812">Transmembrane</keyword>
<feature type="domain" description="SSD" evidence="7">
    <location>
        <begin position="245"/>
        <end position="370"/>
    </location>
</feature>
<dbReference type="GO" id="GO:0005886">
    <property type="term" value="C:plasma membrane"/>
    <property type="evidence" value="ECO:0007669"/>
    <property type="project" value="UniProtKB-SubCell"/>
</dbReference>
<feature type="transmembrane region" description="Helical" evidence="6">
    <location>
        <begin position="669"/>
        <end position="691"/>
    </location>
</feature>
<evidence type="ECO:0000256" key="5">
    <source>
        <dbReference type="ARBA" id="ARBA00023136"/>
    </source>
</evidence>
<feature type="transmembrane region" description="Helical" evidence="6">
    <location>
        <begin position="245"/>
        <end position="265"/>
    </location>
</feature>
<evidence type="ECO:0000313" key="8">
    <source>
        <dbReference type="EMBL" id="QEC57777.1"/>
    </source>
</evidence>
<dbReference type="AlphaFoldDB" id="A0A5B8UM81"/>
<dbReference type="OrthoDB" id="9805018at2"/>
<protein>
    <submittedName>
        <fullName evidence="8">MMPL family transporter</fullName>
    </submittedName>
</protein>
<evidence type="ECO:0000256" key="2">
    <source>
        <dbReference type="ARBA" id="ARBA00022475"/>
    </source>
</evidence>
<dbReference type="RefSeq" id="WP_146790452.1">
    <property type="nucleotide sequence ID" value="NZ_BAABIO010000003.1"/>
</dbReference>
<dbReference type="PANTHER" id="PTHR33406:SF12">
    <property type="entry name" value="BLR2997 PROTEIN"/>
    <property type="match status" value="1"/>
</dbReference>
<keyword evidence="5 6" id="KW-0472">Membrane</keyword>
<reference evidence="8 9" key="1">
    <citation type="journal article" date="2015" name="Int. J. Syst. Evol. Microbiol.">
        <title>Flavisolibacter ginsenosidimutans sp. nov., with ginsenoside-converting activity isolated from soil used for cultivating ginseng.</title>
        <authorList>
            <person name="Zhao Y."/>
            <person name="Liu Q."/>
            <person name="Kang M.S."/>
            <person name="Jin F."/>
            <person name="Yu H."/>
            <person name="Im W.T."/>
        </authorList>
    </citation>
    <scope>NUCLEOTIDE SEQUENCE [LARGE SCALE GENOMIC DNA]</scope>
    <source>
        <strain evidence="8 9">Gsoil 636</strain>
    </source>
</reference>
<feature type="transmembrane region" description="Helical" evidence="6">
    <location>
        <begin position="404"/>
        <end position="423"/>
    </location>
</feature>